<dbReference type="Proteomes" id="UP000186309">
    <property type="component" value="Chromosome"/>
</dbReference>
<protein>
    <submittedName>
        <fullName evidence="2">D-alanyl-D-alanine carboxypeptidase</fullName>
        <ecNumber evidence="2">3.4.16.4</ecNumber>
    </submittedName>
</protein>
<dbReference type="InterPro" id="IPR050789">
    <property type="entry name" value="Diverse_Enzym_Activities"/>
</dbReference>
<dbReference type="KEGG" id="pbor:BSF38_03431"/>
<dbReference type="InterPro" id="IPR001466">
    <property type="entry name" value="Beta-lactam-related"/>
</dbReference>
<evidence type="ECO:0000313" key="2">
    <source>
        <dbReference type="EMBL" id="APW61901.1"/>
    </source>
</evidence>
<evidence type="ECO:0000259" key="1">
    <source>
        <dbReference type="Pfam" id="PF00144"/>
    </source>
</evidence>
<sequence>MKPHAALILALSLVSGTPSRGGEGESLDAILTPHLERHKVPALAAAVIKDGVIVASGAVGTRRVGADIPVTRDDRFHLGSDTKAMTALLAGMLVDEGKLRWDSTVAELFPELAGTMDARLRTVTLTQLLSHTSGVPGDDEAFDKLLGGSLTQDGNLDELRYGIVREYAKRPLAAKPGEKFAYANMNYLFAGSAVERIAGKTWEELVTERVFEPLGLKTAGLGPQSTVGRVDAPLGHVEVDGKVKAFLAGPNGDNPLVIGPAGTAHMSALDFARWAGWHAGGGKRGPALVKPDTLAKLHAMAVTIPAKKDAPPGTPALGRYGLGMGEMTVPWSKEPLLYHGGSNTKNLAHIWINPQRDFALVVLTNIGGPRAEAALRAVAEDLYKRRAD</sequence>
<keyword evidence="2" id="KW-0645">Protease</keyword>
<keyword evidence="2" id="KW-0121">Carboxypeptidase</keyword>
<dbReference type="AlphaFoldDB" id="A0A1U7CSJ2"/>
<dbReference type="GO" id="GO:0009002">
    <property type="term" value="F:serine-type D-Ala-D-Ala carboxypeptidase activity"/>
    <property type="evidence" value="ECO:0007669"/>
    <property type="project" value="UniProtKB-EC"/>
</dbReference>
<dbReference type="Pfam" id="PF00144">
    <property type="entry name" value="Beta-lactamase"/>
    <property type="match status" value="1"/>
</dbReference>
<accession>A0A1U7CSJ2</accession>
<keyword evidence="3" id="KW-1185">Reference proteome</keyword>
<evidence type="ECO:0000313" key="3">
    <source>
        <dbReference type="Proteomes" id="UP000186309"/>
    </source>
</evidence>
<name>A0A1U7CSJ2_9BACT</name>
<dbReference type="PANTHER" id="PTHR43283:SF18">
    <property type="match status" value="1"/>
</dbReference>
<dbReference type="Gene3D" id="3.40.710.10">
    <property type="entry name" value="DD-peptidase/beta-lactamase superfamily"/>
    <property type="match status" value="1"/>
</dbReference>
<dbReference type="EC" id="3.4.16.4" evidence="2"/>
<feature type="domain" description="Beta-lactamase-related" evidence="1">
    <location>
        <begin position="27"/>
        <end position="378"/>
    </location>
</feature>
<dbReference type="SUPFAM" id="SSF56601">
    <property type="entry name" value="beta-lactamase/transpeptidase-like"/>
    <property type="match status" value="1"/>
</dbReference>
<proteinExistence type="predicted"/>
<gene>
    <name evidence="2" type="ORF">BSF38_03431</name>
</gene>
<keyword evidence="2" id="KW-0378">Hydrolase</keyword>
<dbReference type="InterPro" id="IPR012338">
    <property type="entry name" value="Beta-lactam/transpept-like"/>
</dbReference>
<dbReference type="OrthoDB" id="9801061at2"/>
<dbReference type="RefSeq" id="WP_076347607.1">
    <property type="nucleotide sequence ID" value="NZ_CP019082.1"/>
</dbReference>
<organism evidence="2 3">
    <name type="scientific">Paludisphaera borealis</name>
    <dbReference type="NCBI Taxonomy" id="1387353"/>
    <lineage>
        <taxon>Bacteria</taxon>
        <taxon>Pseudomonadati</taxon>
        <taxon>Planctomycetota</taxon>
        <taxon>Planctomycetia</taxon>
        <taxon>Isosphaerales</taxon>
        <taxon>Isosphaeraceae</taxon>
        <taxon>Paludisphaera</taxon>
    </lineage>
</organism>
<dbReference type="PANTHER" id="PTHR43283">
    <property type="entry name" value="BETA-LACTAMASE-RELATED"/>
    <property type="match status" value="1"/>
</dbReference>
<dbReference type="STRING" id="1387353.BSF38_03431"/>
<reference evidence="3" key="1">
    <citation type="submission" date="2016-12" db="EMBL/GenBank/DDBJ databases">
        <title>Comparative genomics of four Isosphaeraceae planctomycetes: a common pool of plasmids and glycoside hydrolase genes.</title>
        <authorList>
            <person name="Ivanova A."/>
        </authorList>
    </citation>
    <scope>NUCLEOTIDE SEQUENCE [LARGE SCALE GENOMIC DNA]</scope>
    <source>
        <strain evidence="3">PX4</strain>
    </source>
</reference>
<dbReference type="EMBL" id="CP019082">
    <property type="protein sequence ID" value="APW61901.1"/>
    <property type="molecule type" value="Genomic_DNA"/>
</dbReference>